<evidence type="ECO:0000256" key="5">
    <source>
        <dbReference type="ARBA" id="ARBA00023242"/>
    </source>
</evidence>
<feature type="region of interest" description="Disordered" evidence="6">
    <location>
        <begin position="76"/>
        <end position="99"/>
    </location>
</feature>
<evidence type="ECO:0000256" key="6">
    <source>
        <dbReference type="SAM" id="MobiDB-lite"/>
    </source>
</evidence>
<dbReference type="Proteomes" id="UP001177003">
    <property type="component" value="Chromosome 7"/>
</dbReference>
<evidence type="ECO:0000259" key="7">
    <source>
        <dbReference type="PROSITE" id="PS50863"/>
    </source>
</evidence>
<dbReference type="PROSITE" id="PS51257">
    <property type="entry name" value="PROKAR_LIPOPROTEIN"/>
    <property type="match status" value="1"/>
</dbReference>
<dbReference type="PANTHER" id="PTHR31391:SF101">
    <property type="entry name" value="B3 DOMAIN-CONTAINING PROTEIN OS01G0234100"/>
    <property type="match status" value="1"/>
</dbReference>
<keyword evidence="2" id="KW-0805">Transcription regulation</keyword>
<dbReference type="InterPro" id="IPR044837">
    <property type="entry name" value="REM16-like"/>
</dbReference>
<dbReference type="InterPro" id="IPR003340">
    <property type="entry name" value="B3_DNA-bd"/>
</dbReference>
<keyword evidence="9" id="KW-1185">Reference proteome</keyword>
<feature type="compositionally biased region" description="Polar residues" evidence="6">
    <location>
        <begin position="81"/>
        <end position="92"/>
    </location>
</feature>
<dbReference type="SMART" id="SM01019">
    <property type="entry name" value="B3"/>
    <property type="match status" value="1"/>
</dbReference>
<comment type="subcellular location">
    <subcellularLocation>
        <location evidence="1">Nucleus</location>
    </subcellularLocation>
</comment>
<evidence type="ECO:0000313" key="9">
    <source>
        <dbReference type="Proteomes" id="UP001177003"/>
    </source>
</evidence>
<gene>
    <name evidence="8" type="ORF">LSALG_LOCUS33577</name>
</gene>
<sequence length="438" mass="49723">MIDETSRRTGLLGSLVVSCRRVNKLMAIAPQSKPTNTSPLTSSKRKTMGIKKKVLQKKAKQKVSFDLQQNLSVSYDPKSAHLTQPPNSQSKSAAMERAKEVQASLPSEFPSFVKPMLPSHVTGGFWLGFPKKFCDVHMPKHDETVVLVDEDDQEFNTKYLVDKFGLSAGWRGFSIAHKLLEGDALIFQMIKNWKFKVYIARVNGLNEIDGALGLLNLVPYGMNLSQIERERDEEDMDQDKSLVVFNQSEATEGLRFSQSVVEFKNIKSIKDFNIVVDDLVIDSEIPKHFQIKYYDLCCSQNMYLHENLLKGLNVKLAVGIILETVTVSDAIKACKVTTTRDDFETWDKTLKAFEEVGMKVGFLRGRIGKLLGLLFESSEVLEVKRNEQVKAKEELRVFNDKLLRVKEVIKNLDFEIESLKMKGEKLELVFCKEANAPW</sequence>
<reference evidence="8" key="1">
    <citation type="submission" date="2023-04" db="EMBL/GenBank/DDBJ databases">
        <authorList>
            <person name="Vijverberg K."/>
            <person name="Xiong W."/>
            <person name="Schranz E."/>
        </authorList>
    </citation>
    <scope>NUCLEOTIDE SEQUENCE</scope>
</reference>
<evidence type="ECO:0000256" key="2">
    <source>
        <dbReference type="ARBA" id="ARBA00023015"/>
    </source>
</evidence>
<accession>A0AA35ZMN5</accession>
<keyword evidence="4" id="KW-0804">Transcription</keyword>
<dbReference type="PANTHER" id="PTHR31391">
    <property type="entry name" value="B3 DOMAIN-CONTAINING PROTEIN OS11G0197600-RELATED"/>
    <property type="match status" value="1"/>
</dbReference>
<dbReference type="GO" id="GO:0003677">
    <property type="term" value="F:DNA binding"/>
    <property type="evidence" value="ECO:0007669"/>
    <property type="project" value="UniProtKB-KW"/>
</dbReference>
<dbReference type="AlphaFoldDB" id="A0AA35ZMN5"/>
<evidence type="ECO:0000256" key="1">
    <source>
        <dbReference type="ARBA" id="ARBA00004123"/>
    </source>
</evidence>
<dbReference type="Gene3D" id="2.40.330.10">
    <property type="entry name" value="DNA-binding pseudobarrel domain"/>
    <property type="match status" value="1"/>
</dbReference>
<evidence type="ECO:0000313" key="8">
    <source>
        <dbReference type="EMBL" id="CAI9294602.1"/>
    </source>
</evidence>
<dbReference type="EMBL" id="OX465083">
    <property type="protein sequence ID" value="CAI9294602.1"/>
    <property type="molecule type" value="Genomic_DNA"/>
</dbReference>
<protein>
    <recommendedName>
        <fullName evidence="7">TF-B3 domain-containing protein</fullName>
    </recommendedName>
</protein>
<organism evidence="8 9">
    <name type="scientific">Lactuca saligna</name>
    <name type="common">Willowleaf lettuce</name>
    <dbReference type="NCBI Taxonomy" id="75948"/>
    <lineage>
        <taxon>Eukaryota</taxon>
        <taxon>Viridiplantae</taxon>
        <taxon>Streptophyta</taxon>
        <taxon>Embryophyta</taxon>
        <taxon>Tracheophyta</taxon>
        <taxon>Spermatophyta</taxon>
        <taxon>Magnoliopsida</taxon>
        <taxon>eudicotyledons</taxon>
        <taxon>Gunneridae</taxon>
        <taxon>Pentapetalae</taxon>
        <taxon>asterids</taxon>
        <taxon>campanulids</taxon>
        <taxon>Asterales</taxon>
        <taxon>Asteraceae</taxon>
        <taxon>Cichorioideae</taxon>
        <taxon>Cichorieae</taxon>
        <taxon>Lactucinae</taxon>
        <taxon>Lactuca</taxon>
    </lineage>
</organism>
<dbReference type="SUPFAM" id="SSF101936">
    <property type="entry name" value="DNA-binding pseudobarrel domain"/>
    <property type="match status" value="1"/>
</dbReference>
<keyword evidence="3" id="KW-0238">DNA-binding</keyword>
<dbReference type="PROSITE" id="PS50863">
    <property type="entry name" value="B3"/>
    <property type="match status" value="1"/>
</dbReference>
<dbReference type="Pfam" id="PF02362">
    <property type="entry name" value="B3"/>
    <property type="match status" value="1"/>
</dbReference>
<name>A0AA35ZMN5_LACSI</name>
<dbReference type="GO" id="GO:0005634">
    <property type="term" value="C:nucleus"/>
    <property type="evidence" value="ECO:0007669"/>
    <property type="project" value="UniProtKB-SubCell"/>
</dbReference>
<dbReference type="InterPro" id="IPR015300">
    <property type="entry name" value="DNA-bd_pseudobarrel_sf"/>
</dbReference>
<proteinExistence type="predicted"/>
<feature type="domain" description="TF-B3" evidence="7">
    <location>
        <begin position="112"/>
        <end position="203"/>
    </location>
</feature>
<dbReference type="CDD" id="cd10017">
    <property type="entry name" value="B3_DNA"/>
    <property type="match status" value="1"/>
</dbReference>
<keyword evidence="5" id="KW-0539">Nucleus</keyword>
<evidence type="ECO:0000256" key="3">
    <source>
        <dbReference type="ARBA" id="ARBA00023125"/>
    </source>
</evidence>
<evidence type="ECO:0000256" key="4">
    <source>
        <dbReference type="ARBA" id="ARBA00023163"/>
    </source>
</evidence>